<keyword evidence="1 5" id="KW-0479">Metal-binding</keyword>
<evidence type="ECO:0000256" key="1">
    <source>
        <dbReference type="ARBA" id="ARBA00022723"/>
    </source>
</evidence>
<comment type="pathway">
    <text evidence="5">Protein modification; protein ubiquitination.</text>
</comment>
<evidence type="ECO:0000256" key="2">
    <source>
        <dbReference type="ARBA" id="ARBA00022771"/>
    </source>
</evidence>
<protein>
    <recommendedName>
        <fullName evidence="5">E3 ubiquitin-protein ligase</fullName>
        <ecNumber evidence="5">2.3.2.27</ecNumber>
    </recommendedName>
</protein>
<evidence type="ECO:0000256" key="3">
    <source>
        <dbReference type="ARBA" id="ARBA00022833"/>
    </source>
</evidence>
<gene>
    <name evidence="7" type="ORF">RF11_06142</name>
</gene>
<keyword evidence="5" id="KW-0833">Ubl conjugation pathway</keyword>
<comment type="function">
    <text evidence="5">Ubiquitin ligase protein which is a component of the N-end rule pathway. Recognizes and binds to proteins bearing specific N-terminal residues that are destabilizing according to the N-end rule, leading to their ubiquitination and subsequent degradation.</text>
</comment>
<feature type="domain" description="UBR-type" evidence="6">
    <location>
        <begin position="28"/>
        <end position="99"/>
    </location>
</feature>
<feature type="zinc finger region" description="UBR-type" evidence="4">
    <location>
        <begin position="28"/>
        <end position="99"/>
    </location>
</feature>
<dbReference type="OrthoDB" id="26387at2759"/>
<dbReference type="EMBL" id="JWZT01004066">
    <property type="protein sequence ID" value="KII64930.1"/>
    <property type="molecule type" value="Genomic_DNA"/>
</dbReference>
<organism evidence="7 8">
    <name type="scientific">Thelohanellus kitauei</name>
    <name type="common">Myxosporean</name>
    <dbReference type="NCBI Taxonomy" id="669202"/>
    <lineage>
        <taxon>Eukaryota</taxon>
        <taxon>Metazoa</taxon>
        <taxon>Cnidaria</taxon>
        <taxon>Myxozoa</taxon>
        <taxon>Myxosporea</taxon>
        <taxon>Bivalvulida</taxon>
        <taxon>Platysporina</taxon>
        <taxon>Myxobolidae</taxon>
        <taxon>Thelohanellus</taxon>
    </lineage>
</organism>
<dbReference type="InterPro" id="IPR039164">
    <property type="entry name" value="UBR1-like"/>
</dbReference>
<evidence type="ECO:0000256" key="5">
    <source>
        <dbReference type="RuleBase" id="RU366018"/>
    </source>
</evidence>
<comment type="caution">
    <text evidence="7">The sequence shown here is derived from an EMBL/GenBank/DDBJ whole genome shotgun (WGS) entry which is preliminary data.</text>
</comment>
<evidence type="ECO:0000313" key="7">
    <source>
        <dbReference type="EMBL" id="KII64930.1"/>
    </source>
</evidence>
<dbReference type="Proteomes" id="UP000031668">
    <property type="component" value="Unassembled WGS sequence"/>
</dbReference>
<dbReference type="EC" id="2.3.2.27" evidence="5"/>
<dbReference type="SMART" id="SM00396">
    <property type="entry name" value="ZnF_UBR1"/>
    <property type="match status" value="1"/>
</dbReference>
<dbReference type="CDD" id="cd19670">
    <property type="entry name" value="UBR-box_UBR1_2_3"/>
    <property type="match status" value="1"/>
</dbReference>
<keyword evidence="2 5" id="KW-0863">Zinc-finger</keyword>
<keyword evidence="3 5" id="KW-0862">Zinc</keyword>
<keyword evidence="5" id="KW-0808">Transferase</keyword>
<evidence type="ECO:0000259" key="6">
    <source>
        <dbReference type="PROSITE" id="PS51157"/>
    </source>
</evidence>
<accession>A0A0C2MKL1</accession>
<dbReference type="GO" id="GO:0005737">
    <property type="term" value="C:cytoplasm"/>
    <property type="evidence" value="ECO:0007669"/>
    <property type="project" value="TreeGrafter"/>
</dbReference>
<dbReference type="Pfam" id="PF02207">
    <property type="entry name" value="zf-UBR"/>
    <property type="match status" value="1"/>
</dbReference>
<dbReference type="GO" id="GO:0061630">
    <property type="term" value="F:ubiquitin protein ligase activity"/>
    <property type="evidence" value="ECO:0007669"/>
    <property type="project" value="UniProtKB-UniRule"/>
</dbReference>
<dbReference type="AlphaFoldDB" id="A0A0C2MKL1"/>
<dbReference type="PANTHER" id="PTHR21497">
    <property type="entry name" value="UBIQUITIN LIGASE E3 ALPHA-RELATED"/>
    <property type="match status" value="1"/>
</dbReference>
<dbReference type="InterPro" id="IPR003126">
    <property type="entry name" value="Znf_UBR"/>
</dbReference>
<dbReference type="GO" id="GO:0071596">
    <property type="term" value="P:ubiquitin-dependent protein catabolic process via the N-end rule pathway"/>
    <property type="evidence" value="ECO:0007669"/>
    <property type="project" value="UniProtKB-UniRule"/>
</dbReference>
<dbReference type="GO" id="GO:0000151">
    <property type="term" value="C:ubiquitin ligase complex"/>
    <property type="evidence" value="ECO:0007669"/>
    <property type="project" value="TreeGrafter"/>
</dbReference>
<dbReference type="GO" id="GO:0008270">
    <property type="term" value="F:zinc ion binding"/>
    <property type="evidence" value="ECO:0007669"/>
    <property type="project" value="UniProtKB-UniRule"/>
</dbReference>
<keyword evidence="8" id="KW-1185">Reference proteome</keyword>
<evidence type="ECO:0000256" key="4">
    <source>
        <dbReference type="PROSITE-ProRule" id="PRU00508"/>
    </source>
</evidence>
<sequence length="459" mass="53206">MKPLLALCFENIDQNTKGLICSKAGGLGRCDRLLQPETKSYLCTDCASDASGRLCEECFLNSTHVEHNYVLAAETPQSLCHCGNTEVYRNAPPCCIHQIPVNSRSFPAYYIERIRNIIRRSFYYLELLCGDELALEEHVERWFMCDTLSRLNLCDKTPYITQGVKKNVGTANSQKWCLLIFKPDEEDSENVDLCFSFANPLGNVMNLLSEVHMRGFLCVKYRDTIESCNTSCVEIQNFIKDRLPGSGLYCRVMKVYRLFFMKLSPVLIVFIIDLGISKSIFCDLVTEMLFTETSLPEKFCFNRDLWIDIRYPISYHLFMPTLFSKNKDMNLVKFYWQNFERIYNELLRRSDLINYLFRLLIQIVASKRQFNYLVINGFLCKILDVISSGLKRVGFDKGKSLSQVLKETSYSDIDTIYAVIIHFCEILHFPSKIIDNRVQIKMPLKKAAIRFVQFLAEID</sequence>
<dbReference type="PROSITE" id="PS51157">
    <property type="entry name" value="ZF_UBR"/>
    <property type="match status" value="1"/>
</dbReference>
<dbReference type="Gene3D" id="2.10.110.30">
    <property type="match status" value="1"/>
</dbReference>
<dbReference type="GO" id="GO:0016567">
    <property type="term" value="P:protein ubiquitination"/>
    <property type="evidence" value="ECO:0007669"/>
    <property type="project" value="UniProtKB-UniRule"/>
</dbReference>
<comment type="catalytic activity">
    <reaction evidence="5">
        <text>S-ubiquitinyl-[E2 ubiquitin-conjugating enzyme]-L-cysteine + [acceptor protein]-L-lysine = [E2 ubiquitin-conjugating enzyme]-L-cysteine + N(6)-ubiquitinyl-[acceptor protein]-L-lysine.</text>
        <dbReference type="EC" id="2.3.2.27"/>
    </reaction>
</comment>
<reference evidence="7 8" key="1">
    <citation type="journal article" date="2014" name="Genome Biol. Evol.">
        <title>The genome of the myxosporean Thelohanellus kitauei shows adaptations to nutrient acquisition within its fish host.</title>
        <authorList>
            <person name="Yang Y."/>
            <person name="Xiong J."/>
            <person name="Zhou Z."/>
            <person name="Huo F."/>
            <person name="Miao W."/>
            <person name="Ran C."/>
            <person name="Liu Y."/>
            <person name="Zhang J."/>
            <person name="Feng J."/>
            <person name="Wang M."/>
            <person name="Wang M."/>
            <person name="Wang L."/>
            <person name="Yao B."/>
        </authorList>
    </citation>
    <scope>NUCLEOTIDE SEQUENCE [LARGE SCALE GENOMIC DNA]</scope>
    <source>
        <strain evidence="7">Wuqing</strain>
    </source>
</reference>
<comment type="similarity">
    <text evidence="5">Belongs to the E3 ubiquitin-protein ligase UBR1-like family.</text>
</comment>
<dbReference type="PANTHER" id="PTHR21497:SF24">
    <property type="entry name" value="E3 UBIQUITIN-PROTEIN LIGASE UBR1"/>
    <property type="match status" value="1"/>
</dbReference>
<name>A0A0C2MKL1_THEKT</name>
<proteinExistence type="inferred from homology"/>
<evidence type="ECO:0000313" key="8">
    <source>
        <dbReference type="Proteomes" id="UP000031668"/>
    </source>
</evidence>